<dbReference type="InterPro" id="IPR006048">
    <property type="entry name" value="A-amylase/branching_C"/>
</dbReference>
<protein>
    <recommendedName>
        <fullName evidence="4">alpha-amylase</fullName>
        <ecNumber evidence="4">3.2.1.1</ecNumber>
    </recommendedName>
</protein>
<dbReference type="InterPro" id="IPR031319">
    <property type="entry name" value="A-amylase_C"/>
</dbReference>
<dbReference type="EC" id="3.2.1.1" evidence="4"/>
<dbReference type="PANTHER" id="PTHR43447">
    <property type="entry name" value="ALPHA-AMYLASE"/>
    <property type="match status" value="1"/>
</dbReference>
<dbReference type="SMART" id="SM00632">
    <property type="entry name" value="Aamy_C"/>
    <property type="match status" value="1"/>
</dbReference>
<dbReference type="Gene3D" id="3.20.20.80">
    <property type="entry name" value="Glycosidases"/>
    <property type="match status" value="1"/>
</dbReference>
<evidence type="ECO:0000256" key="3">
    <source>
        <dbReference type="ARBA" id="ARBA00008061"/>
    </source>
</evidence>
<keyword evidence="5" id="KW-0119">Carbohydrate metabolism</keyword>
<accession>A0A9Q1BK83</accession>
<dbReference type="InterPro" id="IPR006046">
    <property type="entry name" value="Alpha_amylase"/>
</dbReference>
<dbReference type="OrthoDB" id="550577at2759"/>
<dbReference type="SUPFAM" id="SSF51445">
    <property type="entry name" value="(Trans)glycosidases"/>
    <property type="match status" value="1"/>
</dbReference>
<keyword evidence="9" id="KW-1185">Reference proteome</keyword>
<proteinExistence type="inferred from homology"/>
<dbReference type="GO" id="GO:0005975">
    <property type="term" value="P:carbohydrate metabolic process"/>
    <property type="evidence" value="ECO:0007669"/>
    <property type="project" value="InterPro"/>
</dbReference>
<gene>
    <name evidence="8" type="ORF">HOLleu_30374</name>
</gene>
<comment type="caution">
    <text evidence="8">The sequence shown here is derived from an EMBL/GenBank/DDBJ whole genome shotgun (WGS) entry which is preliminary data.</text>
</comment>
<dbReference type="Proteomes" id="UP001152320">
    <property type="component" value="Chromosome 15"/>
</dbReference>
<dbReference type="GO" id="GO:0004556">
    <property type="term" value="F:alpha-amylase activity"/>
    <property type="evidence" value="ECO:0007669"/>
    <property type="project" value="UniProtKB-EC"/>
</dbReference>
<evidence type="ECO:0000313" key="8">
    <source>
        <dbReference type="EMBL" id="KAJ8028203.1"/>
    </source>
</evidence>
<dbReference type="PRINTS" id="PR00110">
    <property type="entry name" value="ALPHAAMYLASE"/>
</dbReference>
<name>A0A9Q1BK83_HOLLE</name>
<dbReference type="InterPro" id="IPR017853">
    <property type="entry name" value="GH"/>
</dbReference>
<comment type="similarity">
    <text evidence="3 6">Belongs to the glycosyl hydrolase 13 family.</text>
</comment>
<dbReference type="AlphaFoldDB" id="A0A9Q1BK83"/>
<dbReference type="SUPFAM" id="SSF51011">
    <property type="entry name" value="Glycosyl hydrolase domain"/>
    <property type="match status" value="1"/>
</dbReference>
<sequence length="336" mass="37694">MNRLIEIGVAGFRVDACKHMWPEDVQVILDGLDTLNTEYFPNNSQPFIFQEVINRNEGIERITASEYTPFGMVTEFKYGAHLTSGILKENPLKWFQTFGEAWGLLPSDLALVFVDNHDNQRGHGGTGVVTFKDPRSYKMATVFMLAYPYGTVRVMSSYEFHQDSNLGPPSDVSDVPLSPNLSVDGLCIGPWICEHRWKQIRNMIGFHNAVRDEPLTNWWDDGGYQIAFGRGKKAFIVINNGESILFETLQTGLPAGEYCDILSGDFIDESCSGRIITVDESGLATFMLAPSSETPMSAIYLHVKLDRRKMTCFSASQSQLMLIGSSHVITRYSFVQ</sequence>
<evidence type="ECO:0000313" key="9">
    <source>
        <dbReference type="Proteomes" id="UP001152320"/>
    </source>
</evidence>
<evidence type="ECO:0000256" key="1">
    <source>
        <dbReference type="ARBA" id="ARBA00000548"/>
    </source>
</evidence>
<evidence type="ECO:0000259" key="7">
    <source>
        <dbReference type="SMART" id="SM00632"/>
    </source>
</evidence>
<dbReference type="InterPro" id="IPR013780">
    <property type="entry name" value="Glyco_hydro_b"/>
</dbReference>
<dbReference type="GO" id="GO:0043169">
    <property type="term" value="F:cation binding"/>
    <property type="evidence" value="ECO:0007669"/>
    <property type="project" value="InterPro"/>
</dbReference>
<dbReference type="EMBL" id="JAIZAY010000015">
    <property type="protein sequence ID" value="KAJ8028203.1"/>
    <property type="molecule type" value="Genomic_DNA"/>
</dbReference>
<reference evidence="8" key="1">
    <citation type="submission" date="2021-10" db="EMBL/GenBank/DDBJ databases">
        <title>Tropical sea cucumber genome reveals ecological adaptation and Cuvierian tubules defense mechanism.</title>
        <authorList>
            <person name="Chen T."/>
        </authorList>
    </citation>
    <scope>NUCLEOTIDE SEQUENCE</scope>
    <source>
        <strain evidence="8">Nanhai2018</strain>
        <tissue evidence="8">Muscle</tissue>
    </source>
</reference>
<organism evidence="8 9">
    <name type="scientific">Holothuria leucospilota</name>
    <name type="common">Black long sea cucumber</name>
    <name type="synonym">Mertensiothuria leucospilota</name>
    <dbReference type="NCBI Taxonomy" id="206669"/>
    <lineage>
        <taxon>Eukaryota</taxon>
        <taxon>Metazoa</taxon>
        <taxon>Echinodermata</taxon>
        <taxon>Eleutherozoa</taxon>
        <taxon>Echinozoa</taxon>
        <taxon>Holothuroidea</taxon>
        <taxon>Aspidochirotacea</taxon>
        <taxon>Aspidochirotida</taxon>
        <taxon>Holothuriidae</taxon>
        <taxon>Holothuria</taxon>
    </lineage>
</organism>
<evidence type="ECO:0000256" key="5">
    <source>
        <dbReference type="ARBA" id="ARBA00023277"/>
    </source>
</evidence>
<feature type="domain" description="Alpha-amylase C-terminal" evidence="7">
    <location>
        <begin position="216"/>
        <end position="304"/>
    </location>
</feature>
<evidence type="ECO:0000256" key="2">
    <source>
        <dbReference type="ARBA" id="ARBA00001913"/>
    </source>
</evidence>
<evidence type="ECO:0000256" key="6">
    <source>
        <dbReference type="RuleBase" id="RU003615"/>
    </source>
</evidence>
<dbReference type="Pfam" id="PF02806">
    <property type="entry name" value="Alpha-amylase_C"/>
    <property type="match status" value="1"/>
</dbReference>
<dbReference type="Gene3D" id="2.60.40.1180">
    <property type="entry name" value="Golgi alpha-mannosidase II"/>
    <property type="match status" value="1"/>
</dbReference>
<evidence type="ECO:0000256" key="4">
    <source>
        <dbReference type="ARBA" id="ARBA00012595"/>
    </source>
</evidence>
<comment type="catalytic activity">
    <reaction evidence="1">
        <text>Endohydrolysis of (1-&gt;4)-alpha-D-glucosidic linkages in polysaccharides containing three or more (1-&gt;4)-alpha-linked D-glucose units.</text>
        <dbReference type="EC" id="3.2.1.1"/>
    </reaction>
</comment>
<comment type="cofactor">
    <cofactor evidence="2">
        <name>Ca(2+)</name>
        <dbReference type="ChEBI" id="CHEBI:29108"/>
    </cofactor>
</comment>